<dbReference type="Gene3D" id="3.30.70.270">
    <property type="match status" value="2"/>
</dbReference>
<evidence type="ECO:0000256" key="7">
    <source>
        <dbReference type="ARBA" id="ARBA00022918"/>
    </source>
</evidence>
<feature type="compositionally biased region" description="Polar residues" evidence="8">
    <location>
        <begin position="642"/>
        <end position="654"/>
    </location>
</feature>
<evidence type="ECO:0000256" key="8">
    <source>
        <dbReference type="SAM" id="MobiDB-lite"/>
    </source>
</evidence>
<keyword evidence="3" id="KW-0548">Nucleotidyltransferase</keyword>
<name>A0AAD4ZNV5_PRUDU</name>
<evidence type="ECO:0000259" key="9">
    <source>
        <dbReference type="PROSITE" id="PS50994"/>
    </source>
</evidence>
<keyword evidence="4" id="KW-0540">Nuclease</keyword>
<dbReference type="FunFam" id="3.30.70.270:FF:000020">
    <property type="entry name" value="Transposon Tf2-6 polyprotein-like Protein"/>
    <property type="match status" value="1"/>
</dbReference>
<evidence type="ECO:0000256" key="6">
    <source>
        <dbReference type="ARBA" id="ARBA00022801"/>
    </source>
</evidence>
<dbReference type="InterPro" id="IPR043128">
    <property type="entry name" value="Rev_trsase/Diguanyl_cyclase"/>
</dbReference>
<dbReference type="InterPro" id="IPR005162">
    <property type="entry name" value="Retrotrans_gag_dom"/>
</dbReference>
<feature type="region of interest" description="Disordered" evidence="8">
    <location>
        <begin position="753"/>
        <end position="789"/>
    </location>
</feature>
<dbReference type="InterPro" id="IPR041588">
    <property type="entry name" value="Integrase_H2C2"/>
</dbReference>
<dbReference type="CDD" id="cd09274">
    <property type="entry name" value="RNase_HI_RT_Ty3"/>
    <property type="match status" value="1"/>
</dbReference>
<evidence type="ECO:0000256" key="1">
    <source>
        <dbReference type="ARBA" id="ARBA00012493"/>
    </source>
</evidence>
<dbReference type="Gene3D" id="3.10.10.10">
    <property type="entry name" value="HIV Type 1 Reverse Transcriptase, subunit A, domain 1"/>
    <property type="match status" value="1"/>
</dbReference>
<dbReference type="InterPro" id="IPR041373">
    <property type="entry name" value="RT_RNaseH"/>
</dbReference>
<dbReference type="InterPro" id="IPR001584">
    <property type="entry name" value="Integrase_cat-core"/>
</dbReference>
<dbReference type="Gene3D" id="3.30.420.10">
    <property type="entry name" value="Ribonuclease H-like superfamily/Ribonuclease H"/>
    <property type="match status" value="1"/>
</dbReference>
<dbReference type="PANTHER" id="PTHR37984">
    <property type="entry name" value="PROTEIN CBG26694"/>
    <property type="match status" value="1"/>
</dbReference>
<feature type="region of interest" description="Disordered" evidence="8">
    <location>
        <begin position="641"/>
        <end position="664"/>
    </location>
</feature>
<dbReference type="Proteomes" id="UP001054821">
    <property type="component" value="Chromosome 1"/>
</dbReference>
<evidence type="ECO:0000313" key="10">
    <source>
        <dbReference type="EMBL" id="KAI5351493.1"/>
    </source>
</evidence>
<feature type="domain" description="Integrase catalytic" evidence="9">
    <location>
        <begin position="1773"/>
        <end position="1940"/>
    </location>
</feature>
<keyword evidence="5" id="KW-0255">Endonuclease</keyword>
<gene>
    <name evidence="10" type="ORF">L3X38_004384</name>
</gene>
<feature type="region of interest" description="Disordered" evidence="8">
    <location>
        <begin position="1"/>
        <end position="26"/>
    </location>
</feature>
<accession>A0AAD4ZNV5</accession>
<dbReference type="InterPro" id="IPR043502">
    <property type="entry name" value="DNA/RNA_pol_sf"/>
</dbReference>
<evidence type="ECO:0000256" key="4">
    <source>
        <dbReference type="ARBA" id="ARBA00022722"/>
    </source>
</evidence>
<keyword evidence="7" id="KW-0695">RNA-directed DNA polymerase</keyword>
<evidence type="ECO:0000256" key="2">
    <source>
        <dbReference type="ARBA" id="ARBA00022679"/>
    </source>
</evidence>
<dbReference type="Gene3D" id="1.10.340.70">
    <property type="match status" value="1"/>
</dbReference>
<dbReference type="Gene3D" id="2.40.70.10">
    <property type="entry name" value="Acid Proteases"/>
    <property type="match status" value="1"/>
</dbReference>
<dbReference type="GO" id="GO:0004519">
    <property type="term" value="F:endonuclease activity"/>
    <property type="evidence" value="ECO:0007669"/>
    <property type="project" value="UniProtKB-KW"/>
</dbReference>
<sequence>MSTNPFLEQVRSSFQRSRSLNAGPSLQPNRVISEIQNRLERELATAKEQAIATFEGLAIHTDLPGSSPSNSESSSDQEEEEMAANELMGDLDIPTIPASPSSILLPTAARNYELKSSHLNMLPSFYGLPNEDPLTHIKDIFNVVSSFPLTGVTEEQLRMRVFPYTLKDKAKYWLNSLKPGSLMTWGAIQKKFLEKYFSTQKTDMLRDKILLFAQQDDESFCEAWERFNGLLNQCPHHGIPLKLQMRGSYKTKTPEETYELFEEIAMETQHTDTRGKRIAGGSNDSSSVQISKLEQKLDALLALNSRNPLKEVCSICETHDHPTISCPFGAAYPEFVQEQAKLLMGDLDIPTIPASPSSILLPTAARNYELKSSHLNMLPSFYGLPNEDPLTHIKDIFNVVSSFPLTGVTEEQLRMRVFPYTLKDKAKYWLNSLKPGSLMTWGAIQKKFLEKYFSTQKTDMLRDKILLFAQQDDESFCEAWERFNGLLNQCPHHGIPLKLQMRMFYKGLTPSSHNIVTNFAGGSYKTKTPEETYELFEEIAMETQHTDTRGKRIAGGSNDSSSVQISKLEQKLDALLALNSRNPLKEVCSICETHDHPTISCPFGAAYPEFVQEQAKLVNSYNRGPINDPYSQSYNPGWRNHPNFSWRNTQNQANPPSLQRPQQSSSLEDIVKQMAINQSNFQQTTQAAISKLEVQLGQIATEIAQREPGKWPSQTVINPKNQEAKAVHVLRSGKIVDNKVGSDLSNDVVVVEDEDEEETTAMEVEQPKTSQSAPKAKSDSQEPNPFQLHKRDDKFVPSHLHQDRYIPPPPYIPPIPFPGRLKKANQDKAFKEIYDILSKVNINLPLLDVVKQIPAYGKFIKHLMTHKLNFTPSEEVKLNKNVSAVLQRKLPPKLEDPGSFNIPINIGDKTVGRAMLDLGASINVMPYSVYQALGLEGIKKTSIRLELADHSIKYPRGIVEDILVQVNTLILPADFVVMDMEDNPYVDRVDPILLGRPFMATADTIIKVKDGTLSMTVLGETVEFKVFDALSQPSITLDTCFSIDVVDHEVSSKIVQKKSNDALEAVLTQEEEDLFESEFQEVMAALEVFQPYPPSFRPPLETIASSSTKLEPSIITPPKLELKPLPNHLKYAYLGANETLPVIIAASLTSHEEDSLIEVLKEHKTALGWTIADIKGISPSMCMHRILMEEDSKPSRDAQRRLNPNMKEVVRAEVLKLLDVGIIYPISDSKWVSPVQVVPKKSGITVVKNEKNELVPTRTITGWRVCIDYRKLNTSTRKDHFPLPFIDQMLDRLSGHAYYCFLDGFSGYNQIPIAPEDQEKTTFTCPFGTFAYRRMPFGLCNAPATFQRCMMAIFSDMVERFMEVFMDDFSVFGSSFDDCLHHLSLVLTRCQETNLILNWEKCHFMVRQGIVLGHVVSNKGIQVDKAKINIITNLPPPSSVKGVRSFLGHAGFYRRFIKKFSSISRPLCNLLAKDAVFEFDEICMEAFTTLKKELTSAPIIIAPDWSLPFEIMCDASDFAIGAVLGQKKNKLPHVIHYASRTLNDAQLNYSTTEKELLAVVFALEKFRPYLVGSKVIVYSDHAALRYLLTKKDAKPRLIRWILLLQEFDLEIRDKKGCENVVADHLSRIVVEEQGEAVLPLNETFPDEQLYVAQVKEPWYADFVNYLACGVLRNDLTYQDKKKFFSMVKHYVWDEPFLFKHCPDQLIRRCVPEEEQESILRHSHELACGGHFGAKKTALKILQSGFFWPTLFKDAFNFCVKCDRCQRMGNISRRNELPLKNILFVELFDVWGIDFMGPFPSSFGYTYILVAVDYVSKWVEAIATKTNDHKVVLKFLRDNIFTRFGTPRAVISDGGSHFCNKLFEALMKKYNITHRVSTPYHPQTSGQVEISNREIKQILEKVVNSTRKDWAAKLNDALWAYRTAYKTPIGMSPYRLVFGKACHLPMELEHNAFWAIKKLNFDLDKAGHVRKFQLNELEEIRHESYENAKLYKERTKSYHDRNIQRKEFTKGMSVLLFNSRLRLFPGKLKSRWLGPFTVVNVSPYGAVEIQNPKDGSTFKVNGQRLKPFYEGVSVGIQTGHVVDHLPFVQSS</sequence>
<reference evidence="10 11" key="1">
    <citation type="journal article" date="2022" name="G3 (Bethesda)">
        <title>Whole-genome sequence and methylome profiling of the almond [Prunus dulcis (Mill.) D.A. Webb] cultivar 'Nonpareil'.</title>
        <authorList>
            <person name="D'Amico-Willman K.M."/>
            <person name="Ouma W.Z."/>
            <person name="Meulia T."/>
            <person name="Sideli G.M."/>
            <person name="Gradziel T.M."/>
            <person name="Fresnedo-Ramirez J."/>
        </authorList>
    </citation>
    <scope>NUCLEOTIDE SEQUENCE [LARGE SCALE GENOMIC DNA]</scope>
    <source>
        <strain evidence="10">Clone GOH B32 T37-40</strain>
    </source>
</reference>
<proteinExistence type="predicted"/>
<dbReference type="InterPro" id="IPR036397">
    <property type="entry name" value="RNaseH_sf"/>
</dbReference>
<protein>
    <recommendedName>
        <fullName evidence="1">RNA-directed DNA polymerase</fullName>
        <ecNumber evidence="1">2.7.7.49</ecNumber>
    </recommendedName>
</protein>
<dbReference type="Pfam" id="PF17917">
    <property type="entry name" value="RT_RNaseH"/>
    <property type="match status" value="1"/>
</dbReference>
<feature type="compositionally biased region" description="Low complexity" evidence="8">
    <location>
        <begin position="655"/>
        <end position="664"/>
    </location>
</feature>
<dbReference type="Pfam" id="PF03732">
    <property type="entry name" value="Retrotrans_gag"/>
    <property type="match status" value="2"/>
</dbReference>
<dbReference type="GO" id="GO:0003964">
    <property type="term" value="F:RNA-directed DNA polymerase activity"/>
    <property type="evidence" value="ECO:0007669"/>
    <property type="project" value="UniProtKB-KW"/>
</dbReference>
<dbReference type="EMBL" id="JAJFAZ020000001">
    <property type="protein sequence ID" value="KAI5351493.1"/>
    <property type="molecule type" value="Genomic_DNA"/>
</dbReference>
<dbReference type="Pfam" id="PF00078">
    <property type="entry name" value="RVT_1"/>
    <property type="match status" value="1"/>
</dbReference>
<keyword evidence="6" id="KW-0378">Hydrolase</keyword>
<dbReference type="CDD" id="cd01647">
    <property type="entry name" value="RT_LTR"/>
    <property type="match status" value="1"/>
</dbReference>
<dbReference type="FunFam" id="3.30.420.10:FF:000032">
    <property type="entry name" value="Retrovirus-related Pol polyprotein from transposon 297-like Protein"/>
    <property type="match status" value="1"/>
</dbReference>
<dbReference type="Pfam" id="PF00665">
    <property type="entry name" value="rve"/>
    <property type="match status" value="1"/>
</dbReference>
<dbReference type="GO" id="GO:0015074">
    <property type="term" value="P:DNA integration"/>
    <property type="evidence" value="ECO:0007669"/>
    <property type="project" value="InterPro"/>
</dbReference>
<dbReference type="PROSITE" id="PS50994">
    <property type="entry name" value="INTEGRASE"/>
    <property type="match status" value="1"/>
</dbReference>
<evidence type="ECO:0000256" key="3">
    <source>
        <dbReference type="ARBA" id="ARBA00022695"/>
    </source>
</evidence>
<dbReference type="InterPro" id="IPR021109">
    <property type="entry name" value="Peptidase_aspartic_dom_sf"/>
</dbReference>
<dbReference type="CDD" id="cd00303">
    <property type="entry name" value="retropepsin_like"/>
    <property type="match status" value="1"/>
</dbReference>
<evidence type="ECO:0000313" key="11">
    <source>
        <dbReference type="Proteomes" id="UP001054821"/>
    </source>
</evidence>
<dbReference type="FunFam" id="3.10.20.370:FF:000001">
    <property type="entry name" value="Retrovirus-related Pol polyprotein from transposon 17.6-like protein"/>
    <property type="match status" value="1"/>
</dbReference>
<dbReference type="InterPro" id="IPR012337">
    <property type="entry name" value="RNaseH-like_sf"/>
</dbReference>
<dbReference type="GO" id="GO:0003676">
    <property type="term" value="F:nucleic acid binding"/>
    <property type="evidence" value="ECO:0007669"/>
    <property type="project" value="InterPro"/>
</dbReference>
<organism evidence="10 11">
    <name type="scientific">Prunus dulcis</name>
    <name type="common">Almond</name>
    <name type="synonym">Amygdalus dulcis</name>
    <dbReference type="NCBI Taxonomy" id="3755"/>
    <lineage>
        <taxon>Eukaryota</taxon>
        <taxon>Viridiplantae</taxon>
        <taxon>Streptophyta</taxon>
        <taxon>Embryophyta</taxon>
        <taxon>Tracheophyta</taxon>
        <taxon>Spermatophyta</taxon>
        <taxon>Magnoliopsida</taxon>
        <taxon>eudicotyledons</taxon>
        <taxon>Gunneridae</taxon>
        <taxon>Pentapetalae</taxon>
        <taxon>rosids</taxon>
        <taxon>fabids</taxon>
        <taxon>Rosales</taxon>
        <taxon>Rosaceae</taxon>
        <taxon>Amygdaloideae</taxon>
        <taxon>Amygdaleae</taxon>
        <taxon>Prunus</taxon>
    </lineage>
</organism>
<evidence type="ECO:0000256" key="5">
    <source>
        <dbReference type="ARBA" id="ARBA00022759"/>
    </source>
</evidence>
<keyword evidence="2" id="KW-0808">Transferase</keyword>
<dbReference type="PANTHER" id="PTHR37984:SF5">
    <property type="entry name" value="PROTEIN NYNRIN-LIKE"/>
    <property type="match status" value="1"/>
</dbReference>
<feature type="region of interest" description="Disordered" evidence="8">
    <location>
        <begin position="60"/>
        <end position="83"/>
    </location>
</feature>
<dbReference type="InterPro" id="IPR000477">
    <property type="entry name" value="RT_dom"/>
</dbReference>
<comment type="caution">
    <text evidence="10">The sequence shown here is derived from an EMBL/GenBank/DDBJ whole genome shotgun (WGS) entry which is preliminary data.</text>
</comment>
<dbReference type="GO" id="GO:0016787">
    <property type="term" value="F:hydrolase activity"/>
    <property type="evidence" value="ECO:0007669"/>
    <property type="project" value="UniProtKB-KW"/>
</dbReference>
<dbReference type="Pfam" id="PF13650">
    <property type="entry name" value="Asp_protease_2"/>
    <property type="match status" value="1"/>
</dbReference>
<dbReference type="SUPFAM" id="SSF56672">
    <property type="entry name" value="DNA/RNA polymerases"/>
    <property type="match status" value="1"/>
</dbReference>
<dbReference type="Pfam" id="PF17921">
    <property type="entry name" value="Integrase_H2C2"/>
    <property type="match status" value="1"/>
</dbReference>
<dbReference type="InterPro" id="IPR050951">
    <property type="entry name" value="Retrovirus_Pol_polyprotein"/>
</dbReference>
<dbReference type="EC" id="2.7.7.49" evidence="1"/>
<keyword evidence="11" id="KW-1185">Reference proteome</keyword>
<dbReference type="SUPFAM" id="SSF53098">
    <property type="entry name" value="Ribonuclease H-like"/>
    <property type="match status" value="1"/>
</dbReference>